<dbReference type="EMBL" id="FNFP01000011">
    <property type="protein sequence ID" value="SDL25206.1"/>
    <property type="molecule type" value="Genomic_DNA"/>
</dbReference>
<evidence type="ECO:0000313" key="1">
    <source>
        <dbReference type="EMBL" id="SDL25206.1"/>
    </source>
</evidence>
<proteinExistence type="predicted"/>
<dbReference type="PIRSF" id="PIRSF015268">
    <property type="entry name" value="Virulence_RhuM"/>
    <property type="match status" value="1"/>
</dbReference>
<dbReference type="Pfam" id="PF13310">
    <property type="entry name" value="Virulence_RhuM"/>
    <property type="match status" value="1"/>
</dbReference>
<gene>
    <name evidence="1" type="ORF">SAMN05660472_02888</name>
</gene>
<keyword evidence="2" id="KW-1185">Reference proteome</keyword>
<dbReference type="RefSeq" id="WP_090554868.1">
    <property type="nucleotide sequence ID" value="NZ_FNFP01000011.1"/>
</dbReference>
<name>A0A1G9IJG2_9FIRM</name>
<reference evidence="1 2" key="1">
    <citation type="submission" date="2016-10" db="EMBL/GenBank/DDBJ databases">
        <authorList>
            <person name="de Groot N.N."/>
        </authorList>
    </citation>
    <scope>NUCLEOTIDE SEQUENCE [LARGE SCALE GENOMIC DNA]</scope>
    <source>
        <strain evidence="1 2">DSM 18346</strain>
    </source>
</reference>
<dbReference type="OrthoDB" id="9802752at2"/>
<dbReference type="PANTHER" id="PTHR35810:SF1">
    <property type="entry name" value="CYTOPLASMIC PROTEIN"/>
    <property type="match status" value="1"/>
</dbReference>
<evidence type="ECO:0000313" key="2">
    <source>
        <dbReference type="Proteomes" id="UP000198718"/>
    </source>
</evidence>
<sequence length="340" mass="39483">MNKSNNKLQIRNSTAEFLIFTSQTEENSIEVMIVDENVWLTQDMIATLYGKGRSTITEHLKNVFVDGELDEKSACRKFRRTGADGKVYNTKFYNLEAVIAVGFRTNSERAIVFRQWATSVLKDFSIRGYVIDKERLKNGAFLNEEYFDHLLEEIREIRASERKFYQKITDIYATAMDYSPDALTTKTFFKTVQNKLHFAIHGKTAAELIVDRANAEKKNMGLTTWRNAPKGKVLKSDVSIAKNYLTLEEVDSLNRIVTMYLDYAENQAKRRIPMTMEDWASRLNAFLQFNEYEILNNSGKVTAEIAKAFAESEFEKYRIVQDRLFESDFDRLLKESEVEE</sequence>
<dbReference type="STRING" id="393762.SAMN05660472_02888"/>
<dbReference type="InterPro" id="IPR011204">
    <property type="entry name" value="Virulence_RhuM-like"/>
</dbReference>
<protein>
    <submittedName>
        <fullName evidence="1">Uncharacterized conserved protein</fullName>
    </submittedName>
</protein>
<accession>A0A1G9IJG2</accession>
<organism evidence="1 2">
    <name type="scientific">Natronincola ferrireducens</name>
    <dbReference type="NCBI Taxonomy" id="393762"/>
    <lineage>
        <taxon>Bacteria</taxon>
        <taxon>Bacillati</taxon>
        <taxon>Bacillota</taxon>
        <taxon>Clostridia</taxon>
        <taxon>Peptostreptococcales</taxon>
        <taxon>Natronincolaceae</taxon>
        <taxon>Natronincola</taxon>
    </lineage>
</organism>
<dbReference type="PANTHER" id="PTHR35810">
    <property type="entry name" value="CYTOPLASMIC PROTEIN-RELATED"/>
    <property type="match status" value="1"/>
</dbReference>
<dbReference type="AlphaFoldDB" id="A0A1G9IJG2"/>
<dbReference type="Proteomes" id="UP000198718">
    <property type="component" value="Unassembled WGS sequence"/>
</dbReference>